<name>A0A9Q9SUI7_MOOP1</name>
<gene>
    <name evidence="1" type="ORF">BJP36_38035</name>
</gene>
<reference evidence="1" key="1">
    <citation type="journal article" date="2017" name="Proc. Natl. Acad. Sci. U.S.A.">
        <title>Comparative genomics uncovers the prolific and distinctive metabolic potential of the cyanobacterial genus Moorea.</title>
        <authorList>
            <person name="Leao T."/>
            <person name="Castelao G."/>
            <person name="Korobeynikov A."/>
            <person name="Monroe E.A."/>
            <person name="Podell S."/>
            <person name="Glukhov E."/>
            <person name="Allen E.E."/>
            <person name="Gerwick W.H."/>
            <person name="Gerwick L."/>
        </authorList>
    </citation>
    <scope>NUCLEOTIDE SEQUENCE</scope>
    <source>
        <strain evidence="1">JHB</strain>
    </source>
</reference>
<evidence type="ECO:0000313" key="1">
    <source>
        <dbReference type="EMBL" id="WAN69895.1"/>
    </source>
</evidence>
<dbReference type="EMBL" id="CP017708">
    <property type="protein sequence ID" value="WAN69895.1"/>
    <property type="molecule type" value="Genomic_DNA"/>
</dbReference>
<organism evidence="1">
    <name type="scientific">Moorena producens (strain JHB)</name>
    <dbReference type="NCBI Taxonomy" id="1454205"/>
    <lineage>
        <taxon>Bacteria</taxon>
        <taxon>Bacillati</taxon>
        <taxon>Cyanobacteriota</taxon>
        <taxon>Cyanophyceae</taxon>
        <taxon>Coleofasciculales</taxon>
        <taxon>Coleofasciculaceae</taxon>
        <taxon>Moorena</taxon>
    </lineage>
</organism>
<proteinExistence type="predicted"/>
<reference evidence="1" key="2">
    <citation type="submission" date="2022-10" db="EMBL/GenBank/DDBJ databases">
        <authorList>
            <person name="Ngo T.-E."/>
        </authorList>
    </citation>
    <scope>NUCLEOTIDE SEQUENCE</scope>
    <source>
        <strain evidence="1">JHB</strain>
    </source>
</reference>
<dbReference type="Proteomes" id="UP000176944">
    <property type="component" value="Chromosome"/>
</dbReference>
<accession>A0A9Q9SUI7</accession>
<protein>
    <submittedName>
        <fullName evidence="1">Uncharacterized protein</fullName>
    </submittedName>
</protein>
<sequence>MLCSVYQPPYSTDILLQEFIAYGSHDPDVATVYQSIALHR</sequence>
<dbReference type="AlphaFoldDB" id="A0A9Q9SUI7"/>